<feature type="compositionally biased region" description="Polar residues" evidence="1">
    <location>
        <begin position="1008"/>
        <end position="1023"/>
    </location>
</feature>
<dbReference type="GO" id="GO:0015074">
    <property type="term" value="P:DNA integration"/>
    <property type="evidence" value="ECO:0007669"/>
    <property type="project" value="InterPro"/>
</dbReference>
<sequence>MAWSTRAMSRVVDGLQGEYREEEEDPAQGHGHDHGRGQQVHPFWSEEVQEEHLLAQARPRGLPDETLSENLLELDLDEDELRLTWQKVELACGKGVPAWGYLDFKDMLDKERDGVLDTFKALRWNNSMDVESTKEENGILDTFKVLRWSTLMDFKATVVECEVLNKFMALDQSYLQQKFDVLQKVTKPQKENKALSSRERVPLKKEAVAGTLDGPYWSTPVNRDGGGPLAPQYSGKNIDDVDARSQPEVEGYGQRRERQQRWDNLGAYDIHSSTSFNIELYDLDGGSHGGCHDAVESLQVTQGGGQEPGLRVCQVRKLQPHQEGSATHCLRQTRGGDEWQRAQPVTVKLATGAVQLRQCKETGTLLTTEPVQAIVPVSKMLQTGYNMMWTKDECVVENAGHQRLPVTMVQGCPTVNKECGDMLMDLIEVEEKKKARISAILGKELEPETEYEKNVAETQKMFPEVPAYLIENVACDGQWNADRLPWNRRKRRAIEKAKFVALHLYSGDDDKTWKQLERQSHGVEVIQVELKKGADMRNNDLTYGLPGGACKSRMLKLVKLTKDNNSRATVMVEQPQDPLDYRADDEELHKGYGFPTFLQWPETLQMVEDYNLTTVKVDRGSLGHPTTKPATLLTDLDQIKGVDGWKMQGLLRVAIQRLSQEETMVKALTLKEQKEIMEMEGKDQELKGPRYGLVATYTVPIDKHGAPLPQGLAGPHLPHQQGRDVEDERRWRDFLQDRKSQNVKNLTFAVPLKSRHNDDLLQAVAQIYVKTKTMALPVQRVHTDRAKEFVGEGFQKWIKDHDLFHTMSSGSEPQGNARVEREVRELKQRMRTVLTASRAPTHFWPLALRHVGEQRRRRQLQALGVTTPELLPFGMKAMAKQKLWQKGDNTLKYPMQKVRLWGPAADMATTYLGYYVQSDETGKFFRSTVVKVFADQPYKLDVVMHHGGRKKDLEANFNWMTLEMKKIADWMTISKVHNNLKKHNKLKRLTIFKLEMMKFKKVSSTMRSKNPYNKNVGGSTSPTPKEDCRSIRAWRSTRCWKRLTKEDRIFKIDATGADQVRLLGDEEHRRAQCEEAIERMMVNQHEEHARWVRDVIVGIEDETVCPQEVELALSLKEELNAMEENLVQSANMRKLEVEAEQQVLQTRLVAMDEVCRNLEEWKPVFAEEVNNLKMKAVEAINENHSSNNFFKAMNLVKPDETWITKQALYGLIESLGDWGQHRDEQLPHLRWRHAGQEFTLKETKERHVWAVRRVGAPATEDNHGFVLVYVDDMPLFGDTVR</sequence>
<dbReference type="InterPro" id="IPR036397">
    <property type="entry name" value="RNaseH_sf"/>
</dbReference>
<dbReference type="InterPro" id="IPR012337">
    <property type="entry name" value="RNaseH-like_sf"/>
</dbReference>
<dbReference type="InterPro" id="IPR001584">
    <property type="entry name" value="Integrase_cat-core"/>
</dbReference>
<reference evidence="3" key="1">
    <citation type="submission" date="2022-10" db="EMBL/GenBank/DDBJ databases">
        <authorList>
            <person name="Chen Y."/>
            <person name="Dougan E. K."/>
            <person name="Chan C."/>
            <person name="Rhodes N."/>
            <person name="Thang M."/>
        </authorList>
    </citation>
    <scope>NUCLEOTIDE SEQUENCE</scope>
</reference>
<dbReference type="EMBL" id="CAMXCT010000160">
    <property type="protein sequence ID" value="CAI3974823.1"/>
    <property type="molecule type" value="Genomic_DNA"/>
</dbReference>
<feature type="region of interest" description="Disordered" evidence="1">
    <location>
        <begin position="18"/>
        <end position="38"/>
    </location>
</feature>
<organism evidence="3">
    <name type="scientific">Cladocopium goreaui</name>
    <dbReference type="NCBI Taxonomy" id="2562237"/>
    <lineage>
        <taxon>Eukaryota</taxon>
        <taxon>Sar</taxon>
        <taxon>Alveolata</taxon>
        <taxon>Dinophyceae</taxon>
        <taxon>Suessiales</taxon>
        <taxon>Symbiodiniaceae</taxon>
        <taxon>Cladocopium</taxon>
    </lineage>
</organism>
<dbReference type="GO" id="GO:0003676">
    <property type="term" value="F:nucleic acid binding"/>
    <property type="evidence" value="ECO:0007669"/>
    <property type="project" value="InterPro"/>
</dbReference>
<dbReference type="Proteomes" id="UP001152797">
    <property type="component" value="Unassembled WGS sequence"/>
</dbReference>
<evidence type="ECO:0000313" key="6">
    <source>
        <dbReference type="Proteomes" id="UP001152797"/>
    </source>
</evidence>
<dbReference type="EMBL" id="CAMXCT030000160">
    <property type="protein sequence ID" value="CAL4762135.1"/>
    <property type="molecule type" value="Genomic_DNA"/>
</dbReference>
<evidence type="ECO:0000256" key="1">
    <source>
        <dbReference type="SAM" id="MobiDB-lite"/>
    </source>
</evidence>
<evidence type="ECO:0000313" key="3">
    <source>
        <dbReference type="EMBL" id="CAI3974823.1"/>
    </source>
</evidence>
<proteinExistence type="predicted"/>
<dbReference type="Gene3D" id="3.30.420.10">
    <property type="entry name" value="Ribonuclease H-like superfamily/Ribonuclease H"/>
    <property type="match status" value="1"/>
</dbReference>
<dbReference type="OrthoDB" id="446493at2759"/>
<keyword evidence="6" id="KW-1185">Reference proteome</keyword>
<feature type="domain" description="Integrase catalytic" evidence="2">
    <location>
        <begin position="711"/>
        <end position="876"/>
    </location>
</feature>
<gene>
    <name evidence="3" type="ORF">C1SCF055_LOCUS3194</name>
</gene>
<evidence type="ECO:0000313" key="5">
    <source>
        <dbReference type="EMBL" id="CAL4762135.1"/>
    </source>
</evidence>
<evidence type="ECO:0000259" key="2">
    <source>
        <dbReference type="PROSITE" id="PS50994"/>
    </source>
</evidence>
<name>A0A9P1FG04_9DINO</name>
<reference evidence="4" key="2">
    <citation type="submission" date="2024-04" db="EMBL/GenBank/DDBJ databases">
        <authorList>
            <person name="Chen Y."/>
            <person name="Shah S."/>
            <person name="Dougan E. K."/>
            <person name="Thang M."/>
            <person name="Chan C."/>
        </authorList>
    </citation>
    <scope>NUCLEOTIDE SEQUENCE [LARGE SCALE GENOMIC DNA]</scope>
</reference>
<accession>A0A9P1FG04</accession>
<dbReference type="PROSITE" id="PS50994">
    <property type="entry name" value="INTEGRASE"/>
    <property type="match status" value="1"/>
</dbReference>
<feature type="region of interest" description="Disordered" evidence="1">
    <location>
        <begin position="214"/>
        <end position="236"/>
    </location>
</feature>
<dbReference type="SUPFAM" id="SSF53098">
    <property type="entry name" value="Ribonuclease H-like"/>
    <property type="match status" value="1"/>
</dbReference>
<evidence type="ECO:0000313" key="4">
    <source>
        <dbReference type="EMBL" id="CAL1128198.1"/>
    </source>
</evidence>
<comment type="caution">
    <text evidence="3">The sequence shown here is derived from an EMBL/GenBank/DDBJ whole genome shotgun (WGS) entry which is preliminary data.</text>
</comment>
<feature type="region of interest" description="Disordered" evidence="1">
    <location>
        <begin position="1008"/>
        <end position="1028"/>
    </location>
</feature>
<dbReference type="EMBL" id="CAMXCT020000160">
    <property type="protein sequence ID" value="CAL1128198.1"/>
    <property type="molecule type" value="Genomic_DNA"/>
</dbReference>
<protein>
    <submittedName>
        <fullName evidence="5">Copia protein</fullName>
    </submittedName>
</protein>